<evidence type="ECO:0000313" key="5">
    <source>
        <dbReference type="Proteomes" id="UP000770161"/>
    </source>
</evidence>
<dbReference type="InterPro" id="IPR046720">
    <property type="entry name" value="DUF6612"/>
</dbReference>
<evidence type="ECO:0000256" key="2">
    <source>
        <dbReference type="SAM" id="SignalP"/>
    </source>
</evidence>
<gene>
    <name evidence="3" type="ORF">KQ656_07645</name>
    <name evidence="4" type="ORF">PYH69_09255</name>
</gene>
<keyword evidence="2" id="KW-0732">Signal</keyword>
<keyword evidence="5" id="KW-1185">Reference proteome</keyword>
<reference evidence="3 5" key="1">
    <citation type="submission" date="2021-06" db="EMBL/GenBank/DDBJ databases">
        <title>Staphylococcus lentus K169 genome sequencing.</title>
        <authorList>
            <person name="Sundareshan S."/>
            <person name="Akhila D.S."/>
            <person name="Prachi D."/>
            <person name="Sivakumar R."/>
            <person name="Rajendhran J."/>
            <person name="Isloor S."/>
            <person name="Hegde N.R."/>
        </authorList>
    </citation>
    <scope>NUCLEOTIDE SEQUENCE [LARGE SCALE GENOMIC DNA]</scope>
    <source>
        <strain evidence="3 5">K169</strain>
    </source>
</reference>
<feature type="region of interest" description="Disordered" evidence="1">
    <location>
        <begin position="243"/>
        <end position="276"/>
    </location>
</feature>
<evidence type="ECO:0000313" key="3">
    <source>
        <dbReference type="EMBL" id="MBU6113828.1"/>
    </source>
</evidence>
<dbReference type="EMBL" id="JAHLZN010000011">
    <property type="protein sequence ID" value="MBU6113828.1"/>
    <property type="molecule type" value="Genomic_DNA"/>
</dbReference>
<accession>A0AAP1RTF2</accession>
<dbReference type="Pfam" id="PF20316">
    <property type="entry name" value="DUF6612"/>
    <property type="match status" value="1"/>
</dbReference>
<evidence type="ECO:0008006" key="7">
    <source>
        <dbReference type="Google" id="ProtNLM"/>
    </source>
</evidence>
<dbReference type="Proteomes" id="UP001223261">
    <property type="component" value="Chromosome"/>
</dbReference>
<dbReference type="Gene3D" id="2.50.20.20">
    <property type="match status" value="1"/>
</dbReference>
<reference evidence="4" key="2">
    <citation type="journal article" date="2023" name="Antibiotics">
        <title>Prevalence and Molecular Characterization of Methicillin-Resistant Staphylococci (MRS) and Mammaliicocci (MRM) in Dromedary Camels from Algeria: First Detection of SCCmec-mecC Hybrid in Methicillin-Resistant Mammaliicoccus lentus.</title>
        <authorList>
            <person name="Belhout C."/>
            <person name="Boyen F."/>
            <person name="Vereecke N."/>
            <person name="Theuns S."/>
            <person name="Taibi N."/>
            <person name="Stegger M."/>
            <person name="de la Fe-Rodriguez P.Y."/>
            <person name="Bouayad L."/>
            <person name="Elgroud R."/>
            <person name="Butaye P."/>
        </authorList>
    </citation>
    <scope>NUCLEOTIDE SEQUENCE</scope>
    <source>
        <strain evidence="4">7048</strain>
    </source>
</reference>
<organism evidence="4 6">
    <name type="scientific">Mammaliicoccus lentus</name>
    <name type="common">Staphylococcus lentus</name>
    <dbReference type="NCBI Taxonomy" id="42858"/>
    <lineage>
        <taxon>Bacteria</taxon>
        <taxon>Bacillati</taxon>
        <taxon>Bacillota</taxon>
        <taxon>Bacilli</taxon>
        <taxon>Bacillales</taxon>
        <taxon>Staphylococcaceae</taxon>
        <taxon>Mammaliicoccus</taxon>
    </lineage>
</organism>
<feature type="signal peptide" evidence="2">
    <location>
        <begin position="1"/>
        <end position="18"/>
    </location>
</feature>
<feature type="compositionally biased region" description="Basic and acidic residues" evidence="1">
    <location>
        <begin position="27"/>
        <end position="39"/>
    </location>
</feature>
<feature type="chain" id="PRO_5043284655" description="Lipoprotein" evidence="2">
    <location>
        <begin position="19"/>
        <end position="276"/>
    </location>
</feature>
<dbReference type="PROSITE" id="PS51257">
    <property type="entry name" value="PROKAR_LIPOPROTEIN"/>
    <property type="match status" value="1"/>
</dbReference>
<protein>
    <recommendedName>
        <fullName evidence="7">Lipoprotein</fullName>
    </recommendedName>
</protein>
<feature type="compositionally biased region" description="Basic and acidic residues" evidence="1">
    <location>
        <begin position="243"/>
        <end position="266"/>
    </location>
</feature>
<dbReference type="EMBL" id="CP118848">
    <property type="protein sequence ID" value="WHI58943.1"/>
    <property type="molecule type" value="Genomic_DNA"/>
</dbReference>
<evidence type="ECO:0000313" key="4">
    <source>
        <dbReference type="EMBL" id="WHI58943.1"/>
    </source>
</evidence>
<evidence type="ECO:0000313" key="6">
    <source>
        <dbReference type="Proteomes" id="UP001223261"/>
    </source>
</evidence>
<dbReference type="Proteomes" id="UP000770161">
    <property type="component" value="Unassembled WGS sequence"/>
</dbReference>
<sequence>MKFRVLGSLFLSSSLLLAACGNSGDDDSGKKTEKKEETKSASQVISDLQDNAKDVKSYHTDNAIAMKPKDGESQKVKVGMDVDEKETAKLVTNQAGQEMTIYVQGKKMVAKANDQWIDLSSQVDNMDIDSSLDQLNYEKYVKSLDGFKDAKAKKVDDGYELKYNIKNKEDFKKLASSSGNKDQLEQFEDQIDDVSGDAVLKVNKDNEIESYILDSKLKKDKDTANIKTKVTYDKINDIDEIKIPDEAKDAKKIEDLQKEQSSDQKSSESSNSEEAS</sequence>
<dbReference type="AlphaFoldDB" id="A0AAP1RTF2"/>
<proteinExistence type="predicted"/>
<feature type="region of interest" description="Disordered" evidence="1">
    <location>
        <begin position="21"/>
        <end position="46"/>
    </location>
</feature>
<name>A0AAP1RTF2_MAMLE</name>
<dbReference type="RefSeq" id="WP_064205365.1">
    <property type="nucleotide sequence ID" value="NZ_CABIVY010000016.1"/>
</dbReference>
<evidence type="ECO:0000256" key="1">
    <source>
        <dbReference type="SAM" id="MobiDB-lite"/>
    </source>
</evidence>
<feature type="compositionally biased region" description="Low complexity" evidence="1">
    <location>
        <begin position="267"/>
        <end position="276"/>
    </location>
</feature>